<name>K4B582_SOLLC</name>
<dbReference type="Gramene" id="Solyc02g030310.1.1">
    <property type="protein sequence ID" value="Solyc02g030310.1.1"/>
    <property type="gene ID" value="Solyc02g030310.1"/>
</dbReference>
<evidence type="ECO:0000313" key="2">
    <source>
        <dbReference type="Proteomes" id="UP000004994"/>
    </source>
</evidence>
<sequence length="196" mass="21749">MDIFTFAIANWTKVVSMLNIIANTLEVERVSAFSSNGCTIISFHPYSLSRLPSSTFELGSEHDSSALYAISNASSKKFSFIELFVTVQYAFSMCISGILSVVFQEFQLSCIAASPTVALNVQEFAPILRVRAPPLMDLNLERAPIDRVRCLCNVSESRERMASEKLYEQMGRANLLSGFEIILQDGGSRNTCVTDY</sequence>
<dbReference type="PhylomeDB" id="K4B582"/>
<protein>
    <submittedName>
        <fullName evidence="1">Uncharacterized protein</fullName>
    </submittedName>
</protein>
<keyword evidence="2" id="KW-1185">Reference proteome</keyword>
<accession>K4B582</accession>
<dbReference type="EnsemblPlants" id="Solyc02g030310.1.1">
    <property type="protein sequence ID" value="Solyc02g030310.1.1"/>
    <property type="gene ID" value="Solyc02g030310.1"/>
</dbReference>
<dbReference type="STRING" id="4081.K4B582"/>
<dbReference type="Proteomes" id="UP000004994">
    <property type="component" value="Chromosome 2"/>
</dbReference>
<reference evidence="1" key="2">
    <citation type="submission" date="2015-06" db="UniProtKB">
        <authorList>
            <consortium name="EnsemblPlants"/>
        </authorList>
    </citation>
    <scope>IDENTIFICATION</scope>
    <source>
        <strain evidence="1">cv. Heinz 1706</strain>
    </source>
</reference>
<organism evidence="1">
    <name type="scientific">Solanum lycopersicum</name>
    <name type="common">Tomato</name>
    <name type="synonym">Lycopersicon esculentum</name>
    <dbReference type="NCBI Taxonomy" id="4081"/>
    <lineage>
        <taxon>Eukaryota</taxon>
        <taxon>Viridiplantae</taxon>
        <taxon>Streptophyta</taxon>
        <taxon>Embryophyta</taxon>
        <taxon>Tracheophyta</taxon>
        <taxon>Spermatophyta</taxon>
        <taxon>Magnoliopsida</taxon>
        <taxon>eudicotyledons</taxon>
        <taxon>Gunneridae</taxon>
        <taxon>Pentapetalae</taxon>
        <taxon>asterids</taxon>
        <taxon>lamiids</taxon>
        <taxon>Solanales</taxon>
        <taxon>Solanaceae</taxon>
        <taxon>Solanoideae</taxon>
        <taxon>Solaneae</taxon>
        <taxon>Solanum</taxon>
        <taxon>Solanum subgen. Lycopersicon</taxon>
    </lineage>
</organism>
<dbReference type="AlphaFoldDB" id="K4B582"/>
<dbReference type="HOGENOM" id="CLU_1392312_0_0_1"/>
<proteinExistence type="predicted"/>
<dbReference type="InParanoid" id="K4B582"/>
<evidence type="ECO:0000313" key="1">
    <source>
        <dbReference type="EnsemblPlants" id="Solyc02g030310.1.1"/>
    </source>
</evidence>
<dbReference type="PaxDb" id="4081-Solyc02g030310.1.1"/>
<reference evidence="1" key="1">
    <citation type="journal article" date="2012" name="Nature">
        <title>The tomato genome sequence provides insights into fleshy fruit evolution.</title>
        <authorList>
            <consortium name="Tomato Genome Consortium"/>
        </authorList>
    </citation>
    <scope>NUCLEOTIDE SEQUENCE [LARGE SCALE GENOMIC DNA]</scope>
    <source>
        <strain evidence="1">cv. Heinz 1706</strain>
    </source>
</reference>